<evidence type="ECO:0000256" key="5">
    <source>
        <dbReference type="ARBA" id="ARBA00022777"/>
    </source>
</evidence>
<dbReference type="SUPFAM" id="SSF47384">
    <property type="entry name" value="Homodimeric domain of signal transducing histidine kinase"/>
    <property type="match status" value="1"/>
</dbReference>
<dbReference type="EC" id="2.7.13.3" evidence="2"/>
<comment type="catalytic activity">
    <reaction evidence="1">
        <text>ATP + protein L-histidine = ADP + protein N-phospho-L-histidine.</text>
        <dbReference type="EC" id="2.7.13.3"/>
    </reaction>
</comment>
<evidence type="ECO:0000259" key="8">
    <source>
        <dbReference type="PROSITE" id="PS50109"/>
    </source>
</evidence>
<dbReference type="SUPFAM" id="SSF55874">
    <property type="entry name" value="ATPase domain of HSP90 chaperone/DNA topoisomerase II/histidine kinase"/>
    <property type="match status" value="1"/>
</dbReference>
<keyword evidence="3 6" id="KW-0597">Phosphoprotein</keyword>
<dbReference type="Gene3D" id="3.40.50.2300">
    <property type="match status" value="1"/>
</dbReference>
<dbReference type="InterPro" id="IPR005467">
    <property type="entry name" value="His_kinase_dom"/>
</dbReference>
<sequence>MQPLNNDELLREALLDLAKARELEERQRRKSEALLTGLRVLIKPADSARMFKELLAVLQEILNFEEAFVLARRPDGSLVPTVATSETMLAGRWLPQAMLQRVLAGRPVTVFDVGQIEEWRQQPAEILAKVSSALHVPLREGEQAAVLVCTHSRRSFFNRNHQRLAENFSTLASQALLNAERQQMEDQLFQARKMEALGILAGGIAHDFNNILTPILINAQMAKLEARDNPILEQSLQQIEQATERAGALIQQILDFNRQGKHEPQPIQLGPIIKEALKFLRSTVAPNIEMEYTKKVDHDMVAADPTQMLQVIMNLALNAAYAMRDSGGRLEIELNAGDRLPPVAAPDAEQQESWLKMVVRDHGPGINPEHLHRIFDPFFTTKGKGEGSGMGLAVVHGIVSNHGGTINCYSQPGQGATFEILLPEITGRQPATTGSSPPAEMTGGQETILLVDDELPVVQAFAPNLEKLGYRVDTTTNSEEALAMIRRSPKAYDLLITDYNMPRLNGLELARQVKQTVPQLPIILCTGFSGYLDDEQQAQDIATCISKPFSIGEIAAVIRNTLNQDGRQNDGPRAGNR</sequence>
<dbReference type="Pfam" id="PF13185">
    <property type="entry name" value="GAF_2"/>
    <property type="match status" value="1"/>
</dbReference>
<evidence type="ECO:0000313" key="11">
    <source>
        <dbReference type="Proteomes" id="UP000001508"/>
    </source>
</evidence>
<dbReference type="InterPro" id="IPR011006">
    <property type="entry name" value="CheY-like_superfamily"/>
</dbReference>
<feature type="domain" description="Histidine kinase" evidence="8">
    <location>
        <begin position="203"/>
        <end position="426"/>
    </location>
</feature>
<dbReference type="PANTHER" id="PTHR43065">
    <property type="entry name" value="SENSOR HISTIDINE KINASE"/>
    <property type="match status" value="1"/>
</dbReference>
<organism evidence="10 11">
    <name type="scientific">Desulfurivibrio alkaliphilus (strain DSM 19089 / UNIQEM U267 / AHT2)</name>
    <dbReference type="NCBI Taxonomy" id="589865"/>
    <lineage>
        <taxon>Bacteria</taxon>
        <taxon>Pseudomonadati</taxon>
        <taxon>Thermodesulfobacteriota</taxon>
        <taxon>Desulfobulbia</taxon>
        <taxon>Desulfobulbales</taxon>
        <taxon>Desulfobulbaceae</taxon>
        <taxon>Desulfurivibrio</taxon>
    </lineage>
</organism>
<evidence type="ECO:0000256" key="4">
    <source>
        <dbReference type="ARBA" id="ARBA00022679"/>
    </source>
</evidence>
<dbReference type="KEGG" id="dak:DaAHT2_0874"/>
<dbReference type="PRINTS" id="PR00344">
    <property type="entry name" value="BCTRLSENSOR"/>
</dbReference>
<accession>D6Z203</accession>
<name>D6Z203_DESAT</name>
<dbReference type="STRING" id="589865.DaAHT2_0874"/>
<dbReference type="SMART" id="SM00448">
    <property type="entry name" value="REC"/>
    <property type="match status" value="1"/>
</dbReference>
<dbReference type="InterPro" id="IPR001789">
    <property type="entry name" value="Sig_transdc_resp-reg_receiver"/>
</dbReference>
<protein>
    <recommendedName>
        <fullName evidence="2">histidine kinase</fullName>
        <ecNumber evidence="2">2.7.13.3</ecNumber>
    </recommendedName>
</protein>
<dbReference type="Gene3D" id="3.30.565.10">
    <property type="entry name" value="Histidine kinase-like ATPase, C-terminal domain"/>
    <property type="match status" value="1"/>
</dbReference>
<keyword evidence="5 10" id="KW-0418">Kinase</keyword>
<evidence type="ECO:0000256" key="7">
    <source>
        <dbReference type="SAM" id="Coils"/>
    </source>
</evidence>
<feature type="modified residue" description="4-aspartylphosphate" evidence="6">
    <location>
        <position position="498"/>
    </location>
</feature>
<dbReference type="eggNOG" id="COG2203">
    <property type="taxonomic scope" value="Bacteria"/>
</dbReference>
<evidence type="ECO:0000259" key="9">
    <source>
        <dbReference type="PROSITE" id="PS50110"/>
    </source>
</evidence>
<dbReference type="InterPro" id="IPR003018">
    <property type="entry name" value="GAF"/>
</dbReference>
<dbReference type="OrthoDB" id="5487437at2"/>
<feature type="coiled-coil region" evidence="7">
    <location>
        <begin position="232"/>
        <end position="259"/>
    </location>
</feature>
<dbReference type="Pfam" id="PF00072">
    <property type="entry name" value="Response_reg"/>
    <property type="match status" value="1"/>
</dbReference>
<dbReference type="InterPro" id="IPR003594">
    <property type="entry name" value="HATPase_dom"/>
</dbReference>
<keyword evidence="4" id="KW-0808">Transferase</keyword>
<dbReference type="PANTHER" id="PTHR43065:SF42">
    <property type="entry name" value="TWO-COMPONENT SENSOR PPRA"/>
    <property type="match status" value="1"/>
</dbReference>
<dbReference type="SUPFAM" id="SSF55781">
    <property type="entry name" value="GAF domain-like"/>
    <property type="match status" value="1"/>
</dbReference>
<evidence type="ECO:0000256" key="3">
    <source>
        <dbReference type="ARBA" id="ARBA00022553"/>
    </source>
</evidence>
<dbReference type="Proteomes" id="UP000001508">
    <property type="component" value="Chromosome"/>
</dbReference>
<evidence type="ECO:0000256" key="1">
    <source>
        <dbReference type="ARBA" id="ARBA00000085"/>
    </source>
</evidence>
<dbReference type="InterPro" id="IPR004358">
    <property type="entry name" value="Sig_transdc_His_kin-like_C"/>
</dbReference>
<feature type="domain" description="Response regulatory" evidence="9">
    <location>
        <begin position="447"/>
        <end position="562"/>
    </location>
</feature>
<dbReference type="InterPro" id="IPR029016">
    <property type="entry name" value="GAF-like_dom_sf"/>
</dbReference>
<evidence type="ECO:0000256" key="2">
    <source>
        <dbReference type="ARBA" id="ARBA00012438"/>
    </source>
</evidence>
<keyword evidence="7" id="KW-0175">Coiled coil</keyword>
<evidence type="ECO:0000256" key="6">
    <source>
        <dbReference type="PROSITE-ProRule" id="PRU00169"/>
    </source>
</evidence>
<dbReference type="Pfam" id="PF02518">
    <property type="entry name" value="HATPase_c"/>
    <property type="match status" value="1"/>
</dbReference>
<keyword evidence="11" id="KW-1185">Reference proteome</keyword>
<dbReference type="InterPro" id="IPR036890">
    <property type="entry name" value="HATPase_C_sf"/>
</dbReference>
<dbReference type="HOGENOM" id="CLU_000445_114_51_7"/>
<dbReference type="InterPro" id="IPR003661">
    <property type="entry name" value="HisK_dim/P_dom"/>
</dbReference>
<dbReference type="SMART" id="SM00388">
    <property type="entry name" value="HisKA"/>
    <property type="match status" value="1"/>
</dbReference>
<dbReference type="InParanoid" id="D6Z203"/>
<proteinExistence type="predicted"/>
<dbReference type="Gene3D" id="1.10.287.130">
    <property type="match status" value="1"/>
</dbReference>
<dbReference type="PROSITE" id="PS50110">
    <property type="entry name" value="RESPONSE_REGULATORY"/>
    <property type="match status" value="1"/>
</dbReference>
<gene>
    <name evidence="10" type="ordered locus">DaAHT2_0874</name>
</gene>
<dbReference type="AlphaFoldDB" id="D6Z203"/>
<dbReference type="CDD" id="cd00156">
    <property type="entry name" value="REC"/>
    <property type="match status" value="1"/>
</dbReference>
<dbReference type="eggNOG" id="COG4191">
    <property type="taxonomic scope" value="Bacteria"/>
</dbReference>
<dbReference type="Gene3D" id="3.30.450.40">
    <property type="match status" value="1"/>
</dbReference>
<dbReference type="eggNOG" id="COG0745">
    <property type="taxonomic scope" value="Bacteria"/>
</dbReference>
<evidence type="ECO:0000313" key="10">
    <source>
        <dbReference type="EMBL" id="ADH85578.1"/>
    </source>
</evidence>
<dbReference type="SMART" id="SM00387">
    <property type="entry name" value="HATPase_c"/>
    <property type="match status" value="1"/>
</dbReference>
<dbReference type="InterPro" id="IPR036097">
    <property type="entry name" value="HisK_dim/P_sf"/>
</dbReference>
<dbReference type="EMBL" id="CP001940">
    <property type="protein sequence ID" value="ADH85578.1"/>
    <property type="molecule type" value="Genomic_DNA"/>
</dbReference>
<reference evidence="11" key="1">
    <citation type="submission" date="2010-02" db="EMBL/GenBank/DDBJ databases">
        <title>Complete sequence of Desulfurivibrio alkaliphilus AHT2.</title>
        <authorList>
            <consortium name="US DOE Joint Genome Institute"/>
            <person name="Pitluck S."/>
            <person name="Chertkov O."/>
            <person name="Detter J.C."/>
            <person name="Han C."/>
            <person name="Tapia R."/>
            <person name="Larimer F."/>
            <person name="Land M."/>
            <person name="Hauser L."/>
            <person name="Kyrpides N."/>
            <person name="Mikhailova N."/>
            <person name="Sorokin D.Y."/>
            <person name="Muyzer G."/>
            <person name="Woyke T."/>
        </authorList>
    </citation>
    <scope>NUCLEOTIDE SEQUENCE [LARGE SCALE GENOMIC DNA]</scope>
    <source>
        <strain evidence="11">DSM 19089 / UNIQEM U267 / AHT2</strain>
    </source>
</reference>
<dbReference type="PROSITE" id="PS50109">
    <property type="entry name" value="HIS_KIN"/>
    <property type="match status" value="1"/>
</dbReference>
<dbReference type="RefSeq" id="WP_013163108.1">
    <property type="nucleotide sequence ID" value="NC_014216.1"/>
</dbReference>
<dbReference type="Pfam" id="PF00512">
    <property type="entry name" value="HisKA"/>
    <property type="match status" value="1"/>
</dbReference>
<dbReference type="GO" id="GO:0000155">
    <property type="term" value="F:phosphorelay sensor kinase activity"/>
    <property type="evidence" value="ECO:0007669"/>
    <property type="project" value="InterPro"/>
</dbReference>
<dbReference type="SUPFAM" id="SSF52172">
    <property type="entry name" value="CheY-like"/>
    <property type="match status" value="1"/>
</dbReference>